<dbReference type="EMBL" id="LXFE01002222">
    <property type="protein sequence ID" value="OLL23169.1"/>
    <property type="molecule type" value="Genomic_DNA"/>
</dbReference>
<name>A0A1U7LKJ8_NEOID</name>
<proteinExistence type="predicted"/>
<evidence type="ECO:0000313" key="2">
    <source>
        <dbReference type="Proteomes" id="UP000186594"/>
    </source>
</evidence>
<accession>A0A1U7LKJ8</accession>
<dbReference type="Proteomes" id="UP000186594">
    <property type="component" value="Unassembled WGS sequence"/>
</dbReference>
<protein>
    <submittedName>
        <fullName evidence="1">Uncharacterized protein</fullName>
    </submittedName>
</protein>
<gene>
    <name evidence="1" type="ORF">NEOLI_005301</name>
</gene>
<dbReference type="AlphaFoldDB" id="A0A1U7LKJ8"/>
<keyword evidence="2" id="KW-1185">Reference proteome</keyword>
<comment type="caution">
    <text evidence="1">The sequence shown here is derived from an EMBL/GenBank/DDBJ whole genome shotgun (WGS) entry which is preliminary data.</text>
</comment>
<reference evidence="1 2" key="1">
    <citation type="submission" date="2016-04" db="EMBL/GenBank/DDBJ databases">
        <title>Evolutionary innovation and constraint leading to complex multicellularity in the Ascomycota.</title>
        <authorList>
            <person name="Cisse O."/>
            <person name="Nguyen A."/>
            <person name="Hewitt D.A."/>
            <person name="Jedd G."/>
            <person name="Stajich J.E."/>
        </authorList>
    </citation>
    <scope>NUCLEOTIDE SEQUENCE [LARGE SCALE GENOMIC DNA]</scope>
    <source>
        <strain evidence="1 2">DAH-3</strain>
    </source>
</reference>
<sequence>MSSLSDLLELDPSLVEKPTLDALVLVKSELRQLMETSGVMSNTEFTKEIIQAWVRMKLPISSKKGNTSLNP</sequence>
<organism evidence="1 2">
    <name type="scientific">Neolecta irregularis (strain DAH-3)</name>
    <dbReference type="NCBI Taxonomy" id="1198029"/>
    <lineage>
        <taxon>Eukaryota</taxon>
        <taxon>Fungi</taxon>
        <taxon>Dikarya</taxon>
        <taxon>Ascomycota</taxon>
        <taxon>Taphrinomycotina</taxon>
        <taxon>Neolectales</taxon>
        <taxon>Neolectaceae</taxon>
        <taxon>Neolecta</taxon>
    </lineage>
</organism>
<evidence type="ECO:0000313" key="1">
    <source>
        <dbReference type="EMBL" id="OLL23169.1"/>
    </source>
</evidence>